<dbReference type="OrthoDB" id="5395035at2"/>
<name>A5GE56_GEOUR</name>
<evidence type="ECO:0000313" key="1">
    <source>
        <dbReference type="EMBL" id="ABQ25711.1"/>
    </source>
</evidence>
<dbReference type="STRING" id="351605.Gura_1512"/>
<keyword evidence="2" id="KW-1185">Reference proteome</keyword>
<evidence type="ECO:0000313" key="2">
    <source>
        <dbReference type="Proteomes" id="UP000006695"/>
    </source>
</evidence>
<protein>
    <submittedName>
        <fullName evidence="1">Uncharacterized protein</fullName>
    </submittedName>
</protein>
<dbReference type="HOGENOM" id="CLU_868079_0_0_7"/>
<dbReference type="RefSeq" id="WP_011938424.1">
    <property type="nucleotide sequence ID" value="NC_009483.1"/>
</dbReference>
<dbReference type="EMBL" id="CP000698">
    <property type="protein sequence ID" value="ABQ25711.1"/>
    <property type="molecule type" value="Genomic_DNA"/>
</dbReference>
<dbReference type="AlphaFoldDB" id="A5GE56"/>
<dbReference type="Proteomes" id="UP000006695">
    <property type="component" value="Chromosome"/>
</dbReference>
<sequence length="333" mass="37198">MQLNDPVLALFADADDENTWYSSLSMIPEVIRIIANRFLLVTLDNMRGLGINPRLAIVSGALYPTMMPELIKELKNNFPRMEILVLSSTVAPFPQIERLLTDKVRHLVIEPISQNAALCRNQSPLLLAVNNLVNKQKWEIAEYVKDGTQIHVFQLSSSNEKEQVIGTIESMVQGETAEHELLRQKGALLADEMLENAFYGAPKGADGNKIFRKGEQRSLLPGEKIVFSFAFDGETLAMEMADNWGSLAPDMIMEYLARNQNSIGLPDDIGGRGLFIIWRFLDQFHVNITPGNQTVVGGHLRVSSPFPPEAPRGFHITTTEKEKINGCTITHRS</sequence>
<proteinExistence type="predicted"/>
<gene>
    <name evidence="1" type="ordered locus">Gura_1512</name>
</gene>
<reference evidence="1 2" key="1">
    <citation type="submission" date="2007-05" db="EMBL/GenBank/DDBJ databases">
        <title>Complete sequence of Geobacter uraniireducens Rf4.</title>
        <authorList>
            <consortium name="US DOE Joint Genome Institute"/>
            <person name="Copeland A."/>
            <person name="Lucas S."/>
            <person name="Lapidus A."/>
            <person name="Barry K."/>
            <person name="Detter J.C."/>
            <person name="Glavina del Rio T."/>
            <person name="Hammon N."/>
            <person name="Israni S."/>
            <person name="Dalin E."/>
            <person name="Tice H."/>
            <person name="Pitluck S."/>
            <person name="Chertkov O."/>
            <person name="Brettin T."/>
            <person name="Bruce D."/>
            <person name="Han C."/>
            <person name="Schmutz J."/>
            <person name="Larimer F."/>
            <person name="Land M."/>
            <person name="Hauser L."/>
            <person name="Kyrpides N."/>
            <person name="Mikhailova N."/>
            <person name="Shelobolina E."/>
            <person name="Aklujkar M."/>
            <person name="Lovley D."/>
            <person name="Richardson P."/>
        </authorList>
    </citation>
    <scope>NUCLEOTIDE SEQUENCE [LARGE SCALE GENOMIC DNA]</scope>
    <source>
        <strain evidence="1 2">Rf4</strain>
    </source>
</reference>
<organism evidence="1 2">
    <name type="scientific">Geotalea uraniireducens (strain Rf4)</name>
    <name type="common">Geobacter uraniireducens</name>
    <dbReference type="NCBI Taxonomy" id="351605"/>
    <lineage>
        <taxon>Bacteria</taxon>
        <taxon>Pseudomonadati</taxon>
        <taxon>Thermodesulfobacteriota</taxon>
        <taxon>Desulfuromonadia</taxon>
        <taxon>Geobacterales</taxon>
        <taxon>Geobacteraceae</taxon>
        <taxon>Geotalea</taxon>
    </lineage>
</organism>
<accession>A5GE56</accession>
<dbReference type="KEGG" id="gur:Gura_1512"/>